<gene>
    <name evidence="1" type="ORF">HYPSUDRAFT_71754</name>
</gene>
<proteinExistence type="predicted"/>
<dbReference type="AlphaFoldDB" id="A0A0D2KMQ5"/>
<evidence type="ECO:0000313" key="2">
    <source>
        <dbReference type="Proteomes" id="UP000054270"/>
    </source>
</evidence>
<evidence type="ECO:0000313" key="1">
    <source>
        <dbReference type="EMBL" id="KJA15887.1"/>
    </source>
</evidence>
<sequence>MARRSKHSKKSVKLQVEQLERKCRYCKSHQNRRGFDKHEAWCKKTWIIRQELRDLRVNSIEKELGAKSLPTIAPIASSPPYFDIDNEFMEGSSSIPTGVTHLSHLAENTTDSDVAFGPHLPQEYIKIIPHPHSSNLAIKIIPLSAGHSASHSEDATYIPQPEPSPWAPFKTLADFEYTETAVLGLLPKWIVNKQLAGINSNWANGSRLTIKSYADMDKVLSRARKYFVQFRSYTITATYQNKYRDPWEWILSIIQDESLAPMAMWNAVQKFY</sequence>
<dbReference type="Proteomes" id="UP000054270">
    <property type="component" value="Unassembled WGS sequence"/>
</dbReference>
<protein>
    <submittedName>
        <fullName evidence="1">Uncharacterized protein</fullName>
    </submittedName>
</protein>
<dbReference type="OrthoDB" id="3239511at2759"/>
<keyword evidence="2" id="KW-1185">Reference proteome</keyword>
<reference evidence="2" key="1">
    <citation type="submission" date="2014-04" db="EMBL/GenBank/DDBJ databases">
        <title>Evolutionary Origins and Diversification of the Mycorrhizal Mutualists.</title>
        <authorList>
            <consortium name="DOE Joint Genome Institute"/>
            <consortium name="Mycorrhizal Genomics Consortium"/>
            <person name="Kohler A."/>
            <person name="Kuo A."/>
            <person name="Nagy L.G."/>
            <person name="Floudas D."/>
            <person name="Copeland A."/>
            <person name="Barry K.W."/>
            <person name="Cichocki N."/>
            <person name="Veneault-Fourrey C."/>
            <person name="LaButti K."/>
            <person name="Lindquist E.A."/>
            <person name="Lipzen A."/>
            <person name="Lundell T."/>
            <person name="Morin E."/>
            <person name="Murat C."/>
            <person name="Riley R."/>
            <person name="Ohm R."/>
            <person name="Sun H."/>
            <person name="Tunlid A."/>
            <person name="Henrissat B."/>
            <person name="Grigoriev I.V."/>
            <person name="Hibbett D.S."/>
            <person name="Martin F."/>
        </authorList>
    </citation>
    <scope>NUCLEOTIDE SEQUENCE [LARGE SCALE GENOMIC DNA]</scope>
    <source>
        <strain evidence="2">FD-334 SS-4</strain>
    </source>
</reference>
<dbReference type="STRING" id="945553.A0A0D2KMQ5"/>
<dbReference type="OMA" id="KHEAWCK"/>
<dbReference type="EMBL" id="KN817632">
    <property type="protein sequence ID" value="KJA15887.1"/>
    <property type="molecule type" value="Genomic_DNA"/>
</dbReference>
<accession>A0A0D2KMQ5</accession>
<organism evidence="1 2">
    <name type="scientific">Hypholoma sublateritium (strain FD-334 SS-4)</name>
    <dbReference type="NCBI Taxonomy" id="945553"/>
    <lineage>
        <taxon>Eukaryota</taxon>
        <taxon>Fungi</taxon>
        <taxon>Dikarya</taxon>
        <taxon>Basidiomycota</taxon>
        <taxon>Agaricomycotina</taxon>
        <taxon>Agaricomycetes</taxon>
        <taxon>Agaricomycetidae</taxon>
        <taxon>Agaricales</taxon>
        <taxon>Agaricineae</taxon>
        <taxon>Strophariaceae</taxon>
        <taxon>Hypholoma</taxon>
    </lineage>
</organism>
<name>A0A0D2KMQ5_HYPSF</name>